<evidence type="ECO:0000259" key="2">
    <source>
        <dbReference type="Pfam" id="PF06985"/>
    </source>
</evidence>
<dbReference type="InterPro" id="IPR010730">
    <property type="entry name" value="HET"/>
</dbReference>
<dbReference type="InterPro" id="IPR052895">
    <property type="entry name" value="HetReg/Transcr_Mod"/>
</dbReference>
<proteinExistence type="predicted"/>
<dbReference type="InParanoid" id="Q2H386"/>
<feature type="domain" description="Heterokaryon incompatibility" evidence="2">
    <location>
        <begin position="103"/>
        <end position="268"/>
    </location>
</feature>
<evidence type="ECO:0000313" key="4">
    <source>
        <dbReference type="Proteomes" id="UP000001056"/>
    </source>
</evidence>
<dbReference type="Pfam" id="PF06985">
    <property type="entry name" value="HET"/>
    <property type="match status" value="1"/>
</dbReference>
<evidence type="ECO:0000313" key="3">
    <source>
        <dbReference type="EMBL" id="EAQ87141.1"/>
    </source>
</evidence>
<feature type="region of interest" description="Disordered" evidence="1">
    <location>
        <begin position="448"/>
        <end position="471"/>
    </location>
</feature>
<dbReference type="GeneID" id="4392488"/>
<evidence type="ECO:0000256" key="1">
    <source>
        <dbReference type="SAM" id="MobiDB-lite"/>
    </source>
</evidence>
<keyword evidence="4" id="KW-1185">Reference proteome</keyword>
<accession>Q2H386</accession>
<feature type="region of interest" description="Disordered" evidence="1">
    <location>
        <begin position="561"/>
        <end position="584"/>
    </location>
</feature>
<reference evidence="4" key="1">
    <citation type="journal article" date="2015" name="Genome Announc.">
        <title>Draft genome sequence of the cellulolytic fungus Chaetomium globosum.</title>
        <authorList>
            <person name="Cuomo C.A."/>
            <person name="Untereiner W.A."/>
            <person name="Ma L.-J."/>
            <person name="Grabherr M."/>
            <person name="Birren B.W."/>
        </authorList>
    </citation>
    <scope>NUCLEOTIDE SEQUENCE [LARGE SCALE GENOMIC DNA]</scope>
    <source>
        <strain evidence="4">ATCC 6205 / CBS 148.51 / DSM 1962 / NBRC 6347 / NRRL 1970</strain>
    </source>
</reference>
<dbReference type="HOGENOM" id="CLU_412179_0_0_1"/>
<dbReference type="Proteomes" id="UP000001056">
    <property type="component" value="Unassembled WGS sequence"/>
</dbReference>
<sequence>MSTFQGECQALKSLPRDAYPATGSGTPFKVCPIPQHQVRRARTGAHQRKRALIMGMTARRIINTRHSLIGLLSDYSSSTLALAGTRSSAPLSECSLDDCRGSYEALSYVWGSEAKTTAVYIGTSTLMVTENLGAALRDLRKADQPRTLWADAICINQAVEADESKEKNHQIGMMDEIYRSAYRTMIWLGPGVKGDTDKAYDMLEELAAETISREHSTNVSSILSGNLTISLLDRKLVESPLYERYEDQTAIVHLAESAWWSRAWTVQEILLASQAVVVTGSRSMEWRRLCKGVDYGFAIGIWLTLIIGQIVDPTVMPYLSMRALTQVRKHPSDALSMQASNVPVPTQDMLRMSIHCRFRKSTNPRDKVYAPLRLVTDESHTVYPLGFEPDYTAPTSVVYTDAAKNVLLRSNNLDLFGACTPSTMDGLPSWASDWSITTLVPRPLMDDAFGSPRQTHATAGTHPSPQFLPNPNLLQPPTLLLTSHALTTITALTPTLHRLQINLDAFANPAKRQPPDTLFQRLARLGHAFSSLAELYAQLSAVVPQIGILAEWEAFARAERPTNPVPLTPTPTPTPTTTPAGKGLGKGVGMGVEMGYDPLAVYRRTLCAGARVAVPEGGRGRGRRRRRGYFISGGRICGRWLGFMSVPELAYYHVHVPSVEIAATRA</sequence>
<dbReference type="OrthoDB" id="4583097at2759"/>
<dbReference type="AlphaFoldDB" id="Q2H386"/>
<dbReference type="eggNOG" id="ENOG502SMTY">
    <property type="taxonomic scope" value="Eukaryota"/>
</dbReference>
<dbReference type="EMBL" id="CH408032">
    <property type="protein sequence ID" value="EAQ87141.1"/>
    <property type="molecule type" value="Genomic_DNA"/>
</dbReference>
<gene>
    <name evidence="3" type="ORF">CHGG_03760</name>
</gene>
<dbReference type="PANTHER" id="PTHR24148:SF64">
    <property type="entry name" value="HETEROKARYON INCOMPATIBILITY DOMAIN-CONTAINING PROTEIN"/>
    <property type="match status" value="1"/>
</dbReference>
<dbReference type="PANTHER" id="PTHR24148">
    <property type="entry name" value="ANKYRIN REPEAT DOMAIN-CONTAINING PROTEIN 39 HOMOLOG-RELATED"/>
    <property type="match status" value="1"/>
</dbReference>
<dbReference type="VEuPathDB" id="FungiDB:CHGG_03760"/>
<organism evidence="3 4">
    <name type="scientific">Chaetomium globosum (strain ATCC 6205 / CBS 148.51 / DSM 1962 / NBRC 6347 / NRRL 1970)</name>
    <name type="common">Soil fungus</name>
    <dbReference type="NCBI Taxonomy" id="306901"/>
    <lineage>
        <taxon>Eukaryota</taxon>
        <taxon>Fungi</taxon>
        <taxon>Dikarya</taxon>
        <taxon>Ascomycota</taxon>
        <taxon>Pezizomycotina</taxon>
        <taxon>Sordariomycetes</taxon>
        <taxon>Sordariomycetidae</taxon>
        <taxon>Sordariales</taxon>
        <taxon>Chaetomiaceae</taxon>
        <taxon>Chaetomium</taxon>
    </lineage>
</organism>
<name>Q2H386_CHAGB</name>
<dbReference type="RefSeq" id="XP_001222974.1">
    <property type="nucleotide sequence ID" value="XM_001222973.1"/>
</dbReference>
<feature type="compositionally biased region" description="Pro residues" evidence="1">
    <location>
        <begin position="563"/>
        <end position="576"/>
    </location>
</feature>
<protein>
    <recommendedName>
        <fullName evidence="2">Heterokaryon incompatibility domain-containing protein</fullName>
    </recommendedName>
</protein>